<evidence type="ECO:0000313" key="4">
    <source>
        <dbReference type="Proteomes" id="UP000796880"/>
    </source>
</evidence>
<evidence type="ECO:0000259" key="2">
    <source>
        <dbReference type="Pfam" id="PF00561"/>
    </source>
</evidence>
<dbReference type="Proteomes" id="UP000796880">
    <property type="component" value="Unassembled WGS sequence"/>
</dbReference>
<dbReference type="InterPro" id="IPR029058">
    <property type="entry name" value="AB_hydrolase_fold"/>
</dbReference>
<evidence type="ECO:0000256" key="1">
    <source>
        <dbReference type="SAM" id="MobiDB-lite"/>
    </source>
</evidence>
<accession>A0A8K0MRN1</accession>
<dbReference type="PANTHER" id="PTHR45763:SF36">
    <property type="entry name" value="AB HYDROLASE-1 DOMAIN-CONTAINING PROTEIN"/>
    <property type="match status" value="1"/>
</dbReference>
<organism evidence="3 4">
    <name type="scientific">Rhamnella rubrinervis</name>
    <dbReference type="NCBI Taxonomy" id="2594499"/>
    <lineage>
        <taxon>Eukaryota</taxon>
        <taxon>Viridiplantae</taxon>
        <taxon>Streptophyta</taxon>
        <taxon>Embryophyta</taxon>
        <taxon>Tracheophyta</taxon>
        <taxon>Spermatophyta</taxon>
        <taxon>Magnoliopsida</taxon>
        <taxon>eudicotyledons</taxon>
        <taxon>Gunneridae</taxon>
        <taxon>Pentapetalae</taxon>
        <taxon>rosids</taxon>
        <taxon>fabids</taxon>
        <taxon>Rosales</taxon>
        <taxon>Rhamnaceae</taxon>
        <taxon>rhamnoid group</taxon>
        <taxon>Rhamneae</taxon>
        <taxon>Rhamnella</taxon>
    </lineage>
</organism>
<reference evidence="3" key="1">
    <citation type="submission" date="2020-03" db="EMBL/GenBank/DDBJ databases">
        <title>A high-quality chromosome-level genome assembly of a woody plant with both climbing and erect habits, Rhamnella rubrinervis.</title>
        <authorList>
            <person name="Lu Z."/>
            <person name="Yang Y."/>
            <person name="Zhu X."/>
            <person name="Sun Y."/>
        </authorList>
    </citation>
    <scope>NUCLEOTIDE SEQUENCE</scope>
    <source>
        <strain evidence="3">BYM</strain>
        <tissue evidence="3">Leaf</tissue>
    </source>
</reference>
<dbReference type="SUPFAM" id="SSF53474">
    <property type="entry name" value="alpha/beta-Hydrolases"/>
    <property type="match status" value="1"/>
</dbReference>
<proteinExistence type="predicted"/>
<dbReference type="EMBL" id="VOIH02000002">
    <property type="protein sequence ID" value="KAF3455045.1"/>
    <property type="molecule type" value="Genomic_DNA"/>
</dbReference>
<feature type="region of interest" description="Disordered" evidence="1">
    <location>
        <begin position="559"/>
        <end position="586"/>
    </location>
</feature>
<feature type="compositionally biased region" description="Polar residues" evidence="1">
    <location>
        <begin position="574"/>
        <end position="586"/>
    </location>
</feature>
<evidence type="ECO:0000313" key="3">
    <source>
        <dbReference type="EMBL" id="KAF3455045.1"/>
    </source>
</evidence>
<feature type="compositionally biased region" description="Acidic residues" evidence="1">
    <location>
        <begin position="564"/>
        <end position="573"/>
    </location>
</feature>
<dbReference type="OrthoDB" id="294702at2759"/>
<name>A0A8K0MRN1_9ROSA</name>
<dbReference type="PANTHER" id="PTHR45763">
    <property type="entry name" value="HYDROLASE, ALPHA/BETA FOLD FAMILY PROTEIN, EXPRESSED-RELATED"/>
    <property type="match status" value="1"/>
</dbReference>
<dbReference type="Pfam" id="PF00561">
    <property type="entry name" value="Abhydrolase_1"/>
    <property type="match status" value="1"/>
</dbReference>
<dbReference type="AlphaFoldDB" id="A0A8K0MRN1"/>
<dbReference type="InterPro" id="IPR000073">
    <property type="entry name" value="AB_hydrolase_1"/>
</dbReference>
<sequence length="586" mass="66537">MSDTDTETDTDRRRPWRPNDLVDDAVRIPYAGAVGADMNSGNGNAGGSETLKDHVTEFLKAAAEISVAFGKGCCDIVKQSLWNPDSFLVRKFGKDSYIGRKLRGPCRRLRRELRFFNEFLPEDKDPVHSWLEFSEVQSAVGFCCLVAVKMWFELLARIRLDLVAEIGVKKEKRSEIAVELSTDMANNSAALSVTTERTSSSTPEIKKVYLHPPSANRVVLPDGRYLAYKEQGVPADRARFSVIMPHSFLSSRLAGIPGLKASQLEEFGVRWLTYDLPGFGESDPHPRRNLESSASDMSLLANAVGVNDRFWVVGYSSGSIHAWAALRYIPDKLAGAAMFAPMVNPYDPLMTREEKRRTWEKWTGKKKFMYFLSRRFPKFLAYFYHRSFLSGKHDQIDKWLSLSLGKRDKALIEDPIYEEFWQRDVEESIRQGIAKPFVEEAILQVSNWGFSLADLKLQKKTRGKDILNWLKSMLSEAQQEYTGFLGPIHIWQGMDDRVVPPSMTDFVHRVLPGAAVHKLPYEGHFTYLYFCDECHRQILTTLFGIPQGPRNVTIEVNQSPLQGDTEEQEESTLDDSATQTEGQDSF</sequence>
<keyword evidence="4" id="KW-1185">Reference proteome</keyword>
<protein>
    <recommendedName>
        <fullName evidence="2">AB hydrolase-1 domain-containing protein</fullName>
    </recommendedName>
</protein>
<feature type="domain" description="AB hydrolase-1" evidence="2">
    <location>
        <begin position="243"/>
        <end position="528"/>
    </location>
</feature>
<comment type="caution">
    <text evidence="3">The sequence shown here is derived from an EMBL/GenBank/DDBJ whole genome shotgun (WGS) entry which is preliminary data.</text>
</comment>
<dbReference type="Gene3D" id="3.40.50.1820">
    <property type="entry name" value="alpha/beta hydrolase"/>
    <property type="match status" value="1"/>
</dbReference>
<gene>
    <name evidence="3" type="ORF">FNV43_RR05493</name>
</gene>